<dbReference type="GeneID" id="17304828"/>
<reference evidence="4" key="3">
    <citation type="submission" date="2016-03" db="UniProtKB">
        <authorList>
            <consortium name="EnsemblProtists"/>
        </authorList>
    </citation>
    <scope>IDENTIFICATION</scope>
</reference>
<organism evidence="3">
    <name type="scientific">Guillardia theta (strain CCMP2712)</name>
    <name type="common">Cryptophyte</name>
    <dbReference type="NCBI Taxonomy" id="905079"/>
    <lineage>
        <taxon>Eukaryota</taxon>
        <taxon>Cryptophyceae</taxon>
        <taxon>Pyrenomonadales</taxon>
        <taxon>Geminigeraceae</taxon>
        <taxon>Guillardia</taxon>
    </lineage>
</organism>
<sequence>MAVRAVAAEVVRDLAALERRTCGDASGTGPCSDRATGSCGCCDQGYFWGCKGSCGGTTYSVSVFEALVGNVQVNLILFGIEYAANPRYLAQIDIIKTSYSLTSAVTSDQDLMQSLTLEVLRTASGFIPPPYGIAIRVAWGAYDFITTYEETGNVWEASLTAISNNLEVGDVKYVGNLLANAAKASNKLNRRAQLSTRSINGNHSNPELRTEQPLMVKVTFFVNVTDEAHLTNVLNNVGEEKFFAESALDPVTYGFWDDTQTLTVGCLFQQCNPQILVEPSSSILLNVNFNYAAASSALTTTKRDTIRTVLANTAGPLSLQSHVTITSETSTSSSSTDMRVAISMKSKLYATKAAARMTASNLNSEAVKAALGTDLFSSITATTSFSNFTVTPLQVPEQTTTTTTTTSRVTTTTSAVETTPAPLNSGSSTETNPASDKGNTSSSTPSGSSQNTSSTTPSGSSQNTGSSTPSGSSQNMGSSTPSGSSQNMGSSTPSGSTQNTNSGDIKKTDSSSPLIIVVVVASTFSALSISVIAVVYIRKQRVKKIATVNKDSDSQAASVPDIPTAVTVVSCLEED</sequence>
<dbReference type="HOGENOM" id="CLU_474466_0_0_1"/>
<feature type="compositionally biased region" description="Low complexity" evidence="1">
    <location>
        <begin position="396"/>
        <end position="422"/>
    </location>
</feature>
<dbReference type="AlphaFoldDB" id="L1JIH2"/>
<evidence type="ECO:0000313" key="3">
    <source>
        <dbReference type="EMBL" id="EKX47954.1"/>
    </source>
</evidence>
<dbReference type="EnsemblProtists" id="EKX47954">
    <property type="protein sequence ID" value="EKX47954"/>
    <property type="gene ID" value="GUITHDRAFT_136926"/>
</dbReference>
<keyword evidence="2" id="KW-1133">Transmembrane helix</keyword>
<dbReference type="PaxDb" id="55529-EKX47954"/>
<keyword evidence="2" id="KW-0472">Membrane</keyword>
<dbReference type="KEGG" id="gtt:GUITHDRAFT_136926"/>
<accession>L1JIH2</accession>
<reference evidence="5" key="2">
    <citation type="submission" date="2012-11" db="EMBL/GenBank/DDBJ databases">
        <authorList>
            <person name="Kuo A."/>
            <person name="Curtis B.A."/>
            <person name="Tanifuji G."/>
            <person name="Burki F."/>
            <person name="Gruber A."/>
            <person name="Irimia M."/>
            <person name="Maruyama S."/>
            <person name="Arias M.C."/>
            <person name="Ball S.G."/>
            <person name="Gile G.H."/>
            <person name="Hirakawa Y."/>
            <person name="Hopkins J.F."/>
            <person name="Rensing S.A."/>
            <person name="Schmutz J."/>
            <person name="Symeonidi A."/>
            <person name="Elias M."/>
            <person name="Eveleigh R.J."/>
            <person name="Herman E.K."/>
            <person name="Klute M.J."/>
            <person name="Nakayama T."/>
            <person name="Obornik M."/>
            <person name="Reyes-Prieto A."/>
            <person name="Armbrust E.V."/>
            <person name="Aves S.J."/>
            <person name="Beiko R.G."/>
            <person name="Coutinho P."/>
            <person name="Dacks J.B."/>
            <person name="Durnford D.G."/>
            <person name="Fast N.M."/>
            <person name="Green B.R."/>
            <person name="Grisdale C."/>
            <person name="Hempe F."/>
            <person name="Henrissat B."/>
            <person name="Hoppner M.P."/>
            <person name="Ishida K.-I."/>
            <person name="Kim E."/>
            <person name="Koreny L."/>
            <person name="Kroth P.G."/>
            <person name="Liu Y."/>
            <person name="Malik S.-B."/>
            <person name="Maier U.G."/>
            <person name="McRose D."/>
            <person name="Mock T."/>
            <person name="Neilson J.A."/>
            <person name="Onodera N.T."/>
            <person name="Poole A.M."/>
            <person name="Pritham E.J."/>
            <person name="Richards T.A."/>
            <person name="Rocap G."/>
            <person name="Roy S.W."/>
            <person name="Sarai C."/>
            <person name="Schaack S."/>
            <person name="Shirato S."/>
            <person name="Slamovits C.H."/>
            <person name="Spencer D.F."/>
            <person name="Suzuki S."/>
            <person name="Worden A.Z."/>
            <person name="Zauner S."/>
            <person name="Barry K."/>
            <person name="Bell C."/>
            <person name="Bharti A.K."/>
            <person name="Crow J.A."/>
            <person name="Grimwood J."/>
            <person name="Kramer R."/>
            <person name="Lindquist E."/>
            <person name="Lucas S."/>
            <person name="Salamov A."/>
            <person name="McFadden G.I."/>
            <person name="Lane C.E."/>
            <person name="Keeling P.J."/>
            <person name="Gray M.W."/>
            <person name="Grigoriev I.V."/>
            <person name="Archibald J.M."/>
        </authorList>
    </citation>
    <scope>NUCLEOTIDE SEQUENCE</scope>
    <source>
        <strain evidence="5">CCMP2712</strain>
    </source>
</reference>
<feature type="transmembrane region" description="Helical" evidence="2">
    <location>
        <begin position="514"/>
        <end position="537"/>
    </location>
</feature>
<reference evidence="3 5" key="1">
    <citation type="journal article" date="2012" name="Nature">
        <title>Algal genomes reveal evolutionary mosaicism and the fate of nucleomorphs.</title>
        <authorList>
            <consortium name="DOE Joint Genome Institute"/>
            <person name="Curtis B.A."/>
            <person name="Tanifuji G."/>
            <person name="Burki F."/>
            <person name="Gruber A."/>
            <person name="Irimia M."/>
            <person name="Maruyama S."/>
            <person name="Arias M.C."/>
            <person name="Ball S.G."/>
            <person name="Gile G.H."/>
            <person name="Hirakawa Y."/>
            <person name="Hopkins J.F."/>
            <person name="Kuo A."/>
            <person name="Rensing S.A."/>
            <person name="Schmutz J."/>
            <person name="Symeonidi A."/>
            <person name="Elias M."/>
            <person name="Eveleigh R.J."/>
            <person name="Herman E.K."/>
            <person name="Klute M.J."/>
            <person name="Nakayama T."/>
            <person name="Obornik M."/>
            <person name="Reyes-Prieto A."/>
            <person name="Armbrust E.V."/>
            <person name="Aves S.J."/>
            <person name="Beiko R.G."/>
            <person name="Coutinho P."/>
            <person name="Dacks J.B."/>
            <person name="Durnford D.G."/>
            <person name="Fast N.M."/>
            <person name="Green B.R."/>
            <person name="Grisdale C.J."/>
            <person name="Hempel F."/>
            <person name="Henrissat B."/>
            <person name="Hoppner M.P."/>
            <person name="Ishida K."/>
            <person name="Kim E."/>
            <person name="Koreny L."/>
            <person name="Kroth P.G."/>
            <person name="Liu Y."/>
            <person name="Malik S.B."/>
            <person name="Maier U.G."/>
            <person name="McRose D."/>
            <person name="Mock T."/>
            <person name="Neilson J.A."/>
            <person name="Onodera N.T."/>
            <person name="Poole A.M."/>
            <person name="Pritham E.J."/>
            <person name="Richards T.A."/>
            <person name="Rocap G."/>
            <person name="Roy S.W."/>
            <person name="Sarai C."/>
            <person name="Schaack S."/>
            <person name="Shirato S."/>
            <person name="Slamovits C.H."/>
            <person name="Spencer D.F."/>
            <person name="Suzuki S."/>
            <person name="Worden A.Z."/>
            <person name="Zauner S."/>
            <person name="Barry K."/>
            <person name="Bell C."/>
            <person name="Bharti A.K."/>
            <person name="Crow J.A."/>
            <person name="Grimwood J."/>
            <person name="Kramer R."/>
            <person name="Lindquist E."/>
            <person name="Lucas S."/>
            <person name="Salamov A."/>
            <person name="McFadden G.I."/>
            <person name="Lane C.E."/>
            <person name="Keeling P.J."/>
            <person name="Gray M.W."/>
            <person name="Grigoriev I.V."/>
            <person name="Archibald J.M."/>
        </authorList>
    </citation>
    <scope>NUCLEOTIDE SEQUENCE</scope>
    <source>
        <strain evidence="3 5">CCMP2712</strain>
    </source>
</reference>
<evidence type="ECO:0000313" key="5">
    <source>
        <dbReference type="Proteomes" id="UP000011087"/>
    </source>
</evidence>
<evidence type="ECO:0000256" key="2">
    <source>
        <dbReference type="SAM" id="Phobius"/>
    </source>
</evidence>
<name>L1JIH2_GUITC</name>
<keyword evidence="2" id="KW-0812">Transmembrane</keyword>
<keyword evidence="5" id="KW-1185">Reference proteome</keyword>
<protein>
    <submittedName>
        <fullName evidence="3 4">Uncharacterized protein</fullName>
    </submittedName>
</protein>
<gene>
    <name evidence="3" type="ORF">GUITHDRAFT_136926</name>
</gene>
<proteinExistence type="predicted"/>
<feature type="compositionally biased region" description="Low complexity" evidence="1">
    <location>
        <begin position="438"/>
        <end position="496"/>
    </location>
</feature>
<dbReference type="RefSeq" id="XP_005834934.1">
    <property type="nucleotide sequence ID" value="XM_005834877.1"/>
</dbReference>
<evidence type="ECO:0000256" key="1">
    <source>
        <dbReference type="SAM" id="MobiDB-lite"/>
    </source>
</evidence>
<dbReference type="Proteomes" id="UP000011087">
    <property type="component" value="Unassembled WGS sequence"/>
</dbReference>
<feature type="region of interest" description="Disordered" evidence="1">
    <location>
        <begin position="396"/>
        <end position="508"/>
    </location>
</feature>
<feature type="compositionally biased region" description="Polar residues" evidence="1">
    <location>
        <begin position="424"/>
        <end position="434"/>
    </location>
</feature>
<dbReference type="EMBL" id="JH992987">
    <property type="protein sequence ID" value="EKX47954.1"/>
    <property type="molecule type" value="Genomic_DNA"/>
</dbReference>
<evidence type="ECO:0000313" key="4">
    <source>
        <dbReference type="EnsemblProtists" id="EKX47954"/>
    </source>
</evidence>